<sequence>MDRYKVKELNRRDAILSGVPSSYKLLRHALDFSKPREHTGYQGVKGDEEDEEEVEEEEGEEEEEEEDDNENVDDNDDDDDDDDDEGEAVGKKAQLVEGSANSLEYRAKSLR</sequence>
<evidence type="ECO:0000313" key="3">
    <source>
        <dbReference type="Proteomes" id="UP000614350"/>
    </source>
</evidence>
<proteinExistence type="predicted"/>
<protein>
    <submittedName>
        <fullName evidence="2">Uncharacterized protein</fullName>
    </submittedName>
</protein>
<dbReference type="Proteomes" id="UP000614350">
    <property type="component" value="Unassembled WGS sequence"/>
</dbReference>
<accession>A0A834MZ91</accession>
<evidence type="ECO:0000256" key="1">
    <source>
        <dbReference type="SAM" id="MobiDB-lite"/>
    </source>
</evidence>
<dbReference type="AlphaFoldDB" id="A0A834MZ91"/>
<feature type="compositionally biased region" description="Acidic residues" evidence="1">
    <location>
        <begin position="47"/>
        <end position="87"/>
    </location>
</feature>
<feature type="region of interest" description="Disordered" evidence="1">
    <location>
        <begin position="31"/>
        <end position="111"/>
    </location>
</feature>
<organism evidence="2 3">
    <name type="scientific">Vespula vulgaris</name>
    <name type="common">Yellow jacket</name>
    <name type="synonym">Wasp</name>
    <dbReference type="NCBI Taxonomy" id="7454"/>
    <lineage>
        <taxon>Eukaryota</taxon>
        <taxon>Metazoa</taxon>
        <taxon>Ecdysozoa</taxon>
        <taxon>Arthropoda</taxon>
        <taxon>Hexapoda</taxon>
        <taxon>Insecta</taxon>
        <taxon>Pterygota</taxon>
        <taxon>Neoptera</taxon>
        <taxon>Endopterygota</taxon>
        <taxon>Hymenoptera</taxon>
        <taxon>Apocrita</taxon>
        <taxon>Aculeata</taxon>
        <taxon>Vespoidea</taxon>
        <taxon>Vespidae</taxon>
        <taxon>Vespinae</taxon>
        <taxon>Vespula</taxon>
    </lineage>
</organism>
<name>A0A834MZ91_VESVU</name>
<reference evidence="2" key="1">
    <citation type="journal article" date="2020" name="G3 (Bethesda)">
        <title>High-Quality Assemblies for Three Invasive Social Wasps from the &lt;i&gt;Vespula&lt;/i&gt; Genus.</title>
        <authorList>
            <person name="Harrop T.W.R."/>
            <person name="Guhlin J."/>
            <person name="McLaughlin G.M."/>
            <person name="Permina E."/>
            <person name="Stockwell P."/>
            <person name="Gilligan J."/>
            <person name="Le Lec M.F."/>
            <person name="Gruber M.A.M."/>
            <person name="Quinn O."/>
            <person name="Lovegrove M."/>
            <person name="Duncan E.J."/>
            <person name="Remnant E.J."/>
            <person name="Van Eeckhoven J."/>
            <person name="Graham B."/>
            <person name="Knapp R.A."/>
            <person name="Langford K.W."/>
            <person name="Kronenberg Z."/>
            <person name="Press M.O."/>
            <person name="Eacker S.M."/>
            <person name="Wilson-Rankin E.E."/>
            <person name="Purcell J."/>
            <person name="Lester P.J."/>
            <person name="Dearden P.K."/>
        </authorList>
    </citation>
    <scope>NUCLEOTIDE SEQUENCE</scope>
    <source>
        <strain evidence="2">Marl-1</strain>
    </source>
</reference>
<dbReference type="EMBL" id="JACSEA010000011">
    <property type="protein sequence ID" value="KAF7389209.1"/>
    <property type="molecule type" value="Genomic_DNA"/>
</dbReference>
<gene>
    <name evidence="2" type="ORF">HZH66_010346</name>
</gene>
<keyword evidence="3" id="KW-1185">Reference proteome</keyword>
<comment type="caution">
    <text evidence="2">The sequence shown here is derived from an EMBL/GenBank/DDBJ whole genome shotgun (WGS) entry which is preliminary data.</text>
</comment>
<evidence type="ECO:0000313" key="2">
    <source>
        <dbReference type="EMBL" id="KAF7389209.1"/>
    </source>
</evidence>